<keyword evidence="5 8" id="KW-0057">Aromatic amino acid biosynthesis</keyword>
<dbReference type="NCBIfam" id="TIGR00262">
    <property type="entry name" value="trpA"/>
    <property type="match status" value="1"/>
</dbReference>
<dbReference type="PANTHER" id="PTHR43406">
    <property type="entry name" value="TRYPTOPHAN SYNTHASE, ALPHA CHAIN"/>
    <property type="match status" value="1"/>
</dbReference>
<evidence type="ECO:0000256" key="3">
    <source>
        <dbReference type="ARBA" id="ARBA00022605"/>
    </source>
</evidence>
<dbReference type="Gene3D" id="3.20.20.70">
    <property type="entry name" value="Aldolase class I"/>
    <property type="match status" value="1"/>
</dbReference>
<dbReference type="GO" id="GO:0004834">
    <property type="term" value="F:tryptophan synthase activity"/>
    <property type="evidence" value="ECO:0007669"/>
    <property type="project" value="UniProtKB-EC"/>
</dbReference>
<accession>A0ABW5P9S6</accession>
<dbReference type="PANTHER" id="PTHR43406:SF1">
    <property type="entry name" value="TRYPTOPHAN SYNTHASE ALPHA CHAIN, CHLOROPLASTIC"/>
    <property type="match status" value="1"/>
</dbReference>
<evidence type="ECO:0000256" key="2">
    <source>
        <dbReference type="ARBA" id="ARBA00011270"/>
    </source>
</evidence>
<dbReference type="RefSeq" id="WP_377601210.1">
    <property type="nucleotide sequence ID" value="NZ_JBHUME010000005.1"/>
</dbReference>
<dbReference type="InterPro" id="IPR002028">
    <property type="entry name" value="Trp_synthase_suA"/>
</dbReference>
<dbReference type="CDD" id="cd04724">
    <property type="entry name" value="Tryptophan_synthase_alpha"/>
    <property type="match status" value="1"/>
</dbReference>
<dbReference type="EMBL" id="JBHUME010000005">
    <property type="protein sequence ID" value="MFD2612030.1"/>
    <property type="molecule type" value="Genomic_DNA"/>
</dbReference>
<dbReference type="HAMAP" id="MF_00131">
    <property type="entry name" value="Trp_synth_alpha"/>
    <property type="match status" value="1"/>
</dbReference>
<sequence>MNRIDQTFAGLKQEGKSALIPFLTVGDPDVPTTINIIKAMEEAGADLIELGVPYSDPLADGPVIQRASQRALEHRITVIDCIQAAGEARRQGVQLPFILFTYYNPVLQLGFDTLFALLKENDISGLIIPDLPVEESHVISEYTAKHNIHLIPLVAPTSRHRVSKIAKDAAGFIYCVSSLGVTGERSAFHEGVDRFIEEVKESTELPVAVGFGISSREQVERFAGRCEGVIVGSAIVRKIEEVLPQLTSGVDTTKAGAIQQIKQFVQQLRV</sequence>
<dbReference type="InterPro" id="IPR018204">
    <property type="entry name" value="Trp_synthase_alpha_AS"/>
</dbReference>
<evidence type="ECO:0000256" key="1">
    <source>
        <dbReference type="ARBA" id="ARBA00004733"/>
    </source>
</evidence>
<comment type="function">
    <text evidence="8">The alpha subunit is responsible for the aldol cleavage of indoleglycerol phosphate to indole and glyceraldehyde 3-phosphate.</text>
</comment>
<evidence type="ECO:0000256" key="8">
    <source>
        <dbReference type="HAMAP-Rule" id="MF_00131"/>
    </source>
</evidence>
<keyword evidence="11" id="KW-1185">Reference proteome</keyword>
<dbReference type="Pfam" id="PF00290">
    <property type="entry name" value="Trp_syntA"/>
    <property type="match status" value="1"/>
</dbReference>
<comment type="subunit">
    <text evidence="2 8">Tetramer of two alpha and two beta chains.</text>
</comment>
<comment type="catalytic activity">
    <reaction evidence="7 8">
        <text>(1S,2R)-1-C-(indol-3-yl)glycerol 3-phosphate + L-serine = D-glyceraldehyde 3-phosphate + L-tryptophan + H2O</text>
        <dbReference type="Rhea" id="RHEA:10532"/>
        <dbReference type="ChEBI" id="CHEBI:15377"/>
        <dbReference type="ChEBI" id="CHEBI:33384"/>
        <dbReference type="ChEBI" id="CHEBI:57912"/>
        <dbReference type="ChEBI" id="CHEBI:58866"/>
        <dbReference type="ChEBI" id="CHEBI:59776"/>
        <dbReference type="EC" id="4.2.1.20"/>
    </reaction>
</comment>
<evidence type="ECO:0000256" key="6">
    <source>
        <dbReference type="ARBA" id="ARBA00023239"/>
    </source>
</evidence>
<evidence type="ECO:0000313" key="11">
    <source>
        <dbReference type="Proteomes" id="UP001597541"/>
    </source>
</evidence>
<evidence type="ECO:0000313" key="10">
    <source>
        <dbReference type="EMBL" id="MFD2612030.1"/>
    </source>
</evidence>
<dbReference type="InterPro" id="IPR013785">
    <property type="entry name" value="Aldolase_TIM"/>
</dbReference>
<keyword evidence="4 8" id="KW-0822">Tryptophan biosynthesis</keyword>
<keyword evidence="3 8" id="KW-0028">Amino-acid biosynthesis</keyword>
<dbReference type="PROSITE" id="PS00167">
    <property type="entry name" value="TRP_SYNTHASE_ALPHA"/>
    <property type="match status" value="1"/>
</dbReference>
<keyword evidence="6 8" id="KW-0456">Lyase</keyword>
<organism evidence="10 11">
    <name type="scientific">Paenibacillus gansuensis</name>
    <dbReference type="NCBI Taxonomy" id="306542"/>
    <lineage>
        <taxon>Bacteria</taxon>
        <taxon>Bacillati</taxon>
        <taxon>Bacillota</taxon>
        <taxon>Bacilli</taxon>
        <taxon>Bacillales</taxon>
        <taxon>Paenibacillaceae</taxon>
        <taxon>Paenibacillus</taxon>
    </lineage>
</organism>
<comment type="similarity">
    <text evidence="8 9">Belongs to the TrpA family.</text>
</comment>
<evidence type="ECO:0000256" key="9">
    <source>
        <dbReference type="RuleBase" id="RU003662"/>
    </source>
</evidence>
<dbReference type="EC" id="4.2.1.20" evidence="8"/>
<feature type="active site" description="Proton acceptor" evidence="8">
    <location>
        <position position="60"/>
    </location>
</feature>
<evidence type="ECO:0000256" key="7">
    <source>
        <dbReference type="ARBA" id="ARBA00049047"/>
    </source>
</evidence>
<evidence type="ECO:0000256" key="5">
    <source>
        <dbReference type="ARBA" id="ARBA00023141"/>
    </source>
</evidence>
<gene>
    <name evidence="8 10" type="primary">trpA</name>
    <name evidence="10" type="ORF">ACFSUF_06270</name>
</gene>
<dbReference type="InterPro" id="IPR011060">
    <property type="entry name" value="RibuloseP-bd_barrel"/>
</dbReference>
<protein>
    <recommendedName>
        <fullName evidence="8">Tryptophan synthase alpha chain</fullName>
        <ecNumber evidence="8">4.2.1.20</ecNumber>
    </recommendedName>
</protein>
<feature type="active site" description="Proton acceptor" evidence="8">
    <location>
        <position position="49"/>
    </location>
</feature>
<comment type="caution">
    <text evidence="10">The sequence shown here is derived from an EMBL/GenBank/DDBJ whole genome shotgun (WGS) entry which is preliminary data.</text>
</comment>
<name>A0ABW5P9S6_9BACL</name>
<proteinExistence type="inferred from homology"/>
<dbReference type="Proteomes" id="UP001597541">
    <property type="component" value="Unassembled WGS sequence"/>
</dbReference>
<dbReference type="SUPFAM" id="SSF51366">
    <property type="entry name" value="Ribulose-phoshate binding barrel"/>
    <property type="match status" value="1"/>
</dbReference>
<comment type="pathway">
    <text evidence="1 8">Amino-acid biosynthesis; L-tryptophan biosynthesis; L-tryptophan from chorismate: step 5/5.</text>
</comment>
<evidence type="ECO:0000256" key="4">
    <source>
        <dbReference type="ARBA" id="ARBA00022822"/>
    </source>
</evidence>
<reference evidence="11" key="1">
    <citation type="journal article" date="2019" name="Int. J. Syst. Evol. Microbiol.">
        <title>The Global Catalogue of Microorganisms (GCM) 10K type strain sequencing project: providing services to taxonomists for standard genome sequencing and annotation.</title>
        <authorList>
            <consortium name="The Broad Institute Genomics Platform"/>
            <consortium name="The Broad Institute Genome Sequencing Center for Infectious Disease"/>
            <person name="Wu L."/>
            <person name="Ma J."/>
        </authorList>
    </citation>
    <scope>NUCLEOTIDE SEQUENCE [LARGE SCALE GENOMIC DNA]</scope>
    <source>
        <strain evidence="11">KCTC 3950</strain>
    </source>
</reference>